<dbReference type="GeneID" id="94826957"/>
<proteinExistence type="predicted"/>
<name>A0A1J4KDY3_9EUKA</name>
<dbReference type="AlphaFoldDB" id="A0A1J4KDY3"/>
<evidence type="ECO:0000313" key="2">
    <source>
        <dbReference type="Proteomes" id="UP000179807"/>
    </source>
</evidence>
<comment type="caution">
    <text evidence="1">The sequence shown here is derived from an EMBL/GenBank/DDBJ whole genome shotgun (WGS) entry which is preliminary data.</text>
</comment>
<keyword evidence="2" id="KW-1185">Reference proteome</keyword>
<dbReference type="VEuPathDB" id="TrichDB:TRFO_05039"/>
<dbReference type="InterPro" id="IPR036322">
    <property type="entry name" value="WD40_repeat_dom_sf"/>
</dbReference>
<gene>
    <name evidence="1" type="ORF">TRFO_05039</name>
</gene>
<organism evidence="1 2">
    <name type="scientific">Tritrichomonas foetus</name>
    <dbReference type="NCBI Taxonomy" id="1144522"/>
    <lineage>
        <taxon>Eukaryota</taxon>
        <taxon>Metamonada</taxon>
        <taxon>Parabasalia</taxon>
        <taxon>Tritrichomonadida</taxon>
        <taxon>Tritrichomonadidae</taxon>
        <taxon>Tritrichomonas</taxon>
    </lineage>
</organism>
<protein>
    <submittedName>
        <fullName evidence="1">Uncharacterized protein</fullName>
    </submittedName>
</protein>
<sequence length="289" mass="32422">MILTPTKIVEIRNYDGTSFVKTLNLQPTCCCSTSSGGWIIGFICGHIFEFDSAMNLTASYRSPGSHKAHEGKVLQVFESYDFKESHCYIMSLGADNKINIWSKIQNHIYTFQSKYQLTSICLSPYFAFLADDHSQIHTINIKKLTHSTYTIPSPVKSMVPIGEGFAGLAVLENGSVCILSATEVVISFPFINNQYPSKIISLVVEDRTGLITYAVLEKNRKLTFRALEKVTEELGEVSPIFTASTTHIVTIKRNQIVVYLTDDLEAASMNILPDMELPRRRISKFLMNI</sequence>
<dbReference type="Proteomes" id="UP000179807">
    <property type="component" value="Unassembled WGS sequence"/>
</dbReference>
<evidence type="ECO:0000313" key="1">
    <source>
        <dbReference type="EMBL" id="OHT07924.1"/>
    </source>
</evidence>
<dbReference type="RefSeq" id="XP_068361060.1">
    <property type="nucleotide sequence ID" value="XM_068492253.1"/>
</dbReference>
<reference evidence="1" key="1">
    <citation type="submission" date="2016-10" db="EMBL/GenBank/DDBJ databases">
        <authorList>
            <person name="Benchimol M."/>
            <person name="Almeida L.G."/>
            <person name="Vasconcelos A.T."/>
            <person name="Perreira-Neves A."/>
            <person name="Rosa I.A."/>
            <person name="Tasca T."/>
            <person name="Bogo M.R."/>
            <person name="de Souza W."/>
        </authorList>
    </citation>
    <scope>NUCLEOTIDE SEQUENCE [LARGE SCALE GENOMIC DNA]</scope>
    <source>
        <strain evidence="1">K</strain>
    </source>
</reference>
<dbReference type="EMBL" id="MLAK01000682">
    <property type="protein sequence ID" value="OHT07924.1"/>
    <property type="molecule type" value="Genomic_DNA"/>
</dbReference>
<accession>A0A1J4KDY3</accession>
<dbReference type="OrthoDB" id="10263917at2759"/>
<dbReference type="SUPFAM" id="SSF50978">
    <property type="entry name" value="WD40 repeat-like"/>
    <property type="match status" value="1"/>
</dbReference>